<name>A0ABQ7G1I5_DUNSA</name>
<proteinExistence type="inferred from homology"/>
<comment type="similarity">
    <text evidence="1">Belongs to the short-chain dehydrogenases/reductases (SDR) family.</text>
</comment>
<keyword evidence="2" id="KW-0560">Oxidoreductase</keyword>
<protein>
    <submittedName>
        <fullName evidence="3">Uncharacterized protein</fullName>
    </submittedName>
</protein>
<dbReference type="EMBL" id="MU070300">
    <property type="protein sequence ID" value="KAF5828465.1"/>
    <property type="molecule type" value="Genomic_DNA"/>
</dbReference>
<dbReference type="Gene3D" id="3.40.50.720">
    <property type="entry name" value="NAD(P)-binding Rossmann-like Domain"/>
    <property type="match status" value="1"/>
</dbReference>
<evidence type="ECO:0000313" key="3">
    <source>
        <dbReference type="EMBL" id="KAF5828465.1"/>
    </source>
</evidence>
<dbReference type="InterPro" id="IPR002347">
    <property type="entry name" value="SDR_fam"/>
</dbReference>
<gene>
    <name evidence="3" type="ORF">DUNSADRAFT_17573</name>
</gene>
<comment type="caution">
    <text evidence="3">The sequence shown here is derived from an EMBL/GenBank/DDBJ whole genome shotgun (WGS) entry which is preliminary data.</text>
</comment>
<dbReference type="PANTHER" id="PTHR48107">
    <property type="entry name" value="NADPH-DEPENDENT ALDEHYDE REDUCTASE-LIKE PROTEIN, CHLOROPLASTIC-RELATED"/>
    <property type="match status" value="1"/>
</dbReference>
<dbReference type="PRINTS" id="PR00081">
    <property type="entry name" value="GDHRDH"/>
</dbReference>
<organism evidence="3 4">
    <name type="scientific">Dunaliella salina</name>
    <name type="common">Green alga</name>
    <name type="synonym">Protococcus salinus</name>
    <dbReference type="NCBI Taxonomy" id="3046"/>
    <lineage>
        <taxon>Eukaryota</taxon>
        <taxon>Viridiplantae</taxon>
        <taxon>Chlorophyta</taxon>
        <taxon>core chlorophytes</taxon>
        <taxon>Chlorophyceae</taxon>
        <taxon>CS clade</taxon>
        <taxon>Chlamydomonadales</taxon>
        <taxon>Dunaliellaceae</taxon>
        <taxon>Dunaliella</taxon>
    </lineage>
</organism>
<evidence type="ECO:0000256" key="1">
    <source>
        <dbReference type="ARBA" id="ARBA00006484"/>
    </source>
</evidence>
<keyword evidence="4" id="KW-1185">Reference proteome</keyword>
<evidence type="ECO:0000313" key="4">
    <source>
        <dbReference type="Proteomes" id="UP000815325"/>
    </source>
</evidence>
<dbReference type="PRINTS" id="PR00080">
    <property type="entry name" value="SDRFAMILY"/>
</dbReference>
<accession>A0ABQ7G1I5</accession>
<dbReference type="PANTHER" id="PTHR48107:SF16">
    <property type="entry name" value="NADPH-DEPENDENT ALDEHYDE REDUCTASE 1, CHLOROPLASTIC"/>
    <property type="match status" value="1"/>
</dbReference>
<dbReference type="SUPFAM" id="SSF51735">
    <property type="entry name" value="NAD(P)-binding Rossmann-fold domains"/>
    <property type="match status" value="1"/>
</dbReference>
<sequence length="301" mass="33046">MAEQATKIVEKVGDATPEALTKAIPMDIPPQVGCDQPQWACARSTCTIYTQQTTNARLPDCCVLQHQPVHPGVEHEMKPRPVFISEDYRVPVIGHLQRMHPQPKAFMCAPSNFLNTFVGIRQAPGQSGTHYRGRQWNRPQCGNSLCKGGSQGHCHCIQGIPGKPGCKGDELVEKEGSKCLAMQVDVGDADACKRIVDNTLTAFGQIDVLVNNAAEQYYHHSILEISNEELDRVYATNIFSFFFLSQACLPHLKPGSSILNCASVTAFMGYPELLHYATTKGAIVSYTRSLAQSLIDRGESN</sequence>
<dbReference type="InterPro" id="IPR020904">
    <property type="entry name" value="Sc_DH/Rdtase_CS"/>
</dbReference>
<dbReference type="PROSITE" id="PS00061">
    <property type="entry name" value="ADH_SHORT"/>
    <property type="match status" value="1"/>
</dbReference>
<evidence type="ECO:0000256" key="2">
    <source>
        <dbReference type="ARBA" id="ARBA00023002"/>
    </source>
</evidence>
<dbReference type="Pfam" id="PF13561">
    <property type="entry name" value="adh_short_C2"/>
    <property type="match status" value="1"/>
</dbReference>
<dbReference type="InterPro" id="IPR036291">
    <property type="entry name" value="NAD(P)-bd_dom_sf"/>
</dbReference>
<reference evidence="3" key="1">
    <citation type="submission" date="2017-08" db="EMBL/GenBank/DDBJ databases">
        <authorList>
            <person name="Polle J.E."/>
            <person name="Barry K."/>
            <person name="Cushman J."/>
            <person name="Schmutz J."/>
            <person name="Tran D."/>
            <person name="Hathwaick L.T."/>
            <person name="Yim W.C."/>
            <person name="Jenkins J."/>
            <person name="Mckie-Krisberg Z.M."/>
            <person name="Prochnik S."/>
            <person name="Lindquist E."/>
            <person name="Dockter R.B."/>
            <person name="Adam C."/>
            <person name="Molina H."/>
            <person name="Bunkerborg J."/>
            <person name="Jin E."/>
            <person name="Buchheim M."/>
            <person name="Magnuson J."/>
        </authorList>
    </citation>
    <scope>NUCLEOTIDE SEQUENCE</scope>
    <source>
        <strain evidence="3">CCAP 19/18</strain>
    </source>
</reference>
<dbReference type="Proteomes" id="UP000815325">
    <property type="component" value="Unassembled WGS sequence"/>
</dbReference>